<evidence type="ECO:0000313" key="10">
    <source>
        <dbReference type="Proteomes" id="UP000281192"/>
    </source>
</evidence>
<keyword evidence="10" id="KW-1185">Reference proteome</keyword>
<dbReference type="InterPro" id="IPR050493">
    <property type="entry name" value="FAD-dep_Monooxygenase_BioMet"/>
</dbReference>
<dbReference type="Pfam" id="PF01494">
    <property type="entry name" value="FAD_binding_3"/>
    <property type="match status" value="1"/>
</dbReference>
<organism evidence="8 9">
    <name type="scientific">Caulobacter flavus</name>
    <dbReference type="NCBI Taxonomy" id="1679497"/>
    <lineage>
        <taxon>Bacteria</taxon>
        <taxon>Pseudomonadati</taxon>
        <taxon>Pseudomonadota</taxon>
        <taxon>Alphaproteobacteria</taxon>
        <taxon>Caulobacterales</taxon>
        <taxon>Caulobacteraceae</taxon>
        <taxon>Caulobacter</taxon>
    </lineage>
</organism>
<evidence type="ECO:0000256" key="3">
    <source>
        <dbReference type="ARBA" id="ARBA00022827"/>
    </source>
</evidence>
<dbReference type="SUPFAM" id="SSF54373">
    <property type="entry name" value="FAD-linked reductases, C-terminal domain"/>
    <property type="match status" value="1"/>
</dbReference>
<proteinExistence type="predicted"/>
<evidence type="ECO:0000313" key="8">
    <source>
        <dbReference type="EMBL" id="PLR08831.1"/>
    </source>
</evidence>
<protein>
    <submittedName>
        <fullName evidence="8">Salicylate 1-monooxygenase</fullName>
    </submittedName>
</protein>
<dbReference type="RefSeq" id="WP_101714788.1">
    <property type="nucleotide sequence ID" value="NZ_CP026100.1"/>
</dbReference>
<evidence type="ECO:0000256" key="4">
    <source>
        <dbReference type="ARBA" id="ARBA00023002"/>
    </source>
</evidence>
<dbReference type="GO" id="GO:0071949">
    <property type="term" value="F:FAD binding"/>
    <property type="evidence" value="ECO:0007669"/>
    <property type="project" value="InterPro"/>
</dbReference>
<dbReference type="PANTHER" id="PTHR13789:SF318">
    <property type="entry name" value="GERANYLGERANYL DIPHOSPHATE REDUCTASE"/>
    <property type="match status" value="1"/>
</dbReference>
<keyword evidence="4" id="KW-0560">Oxidoreductase</keyword>
<evidence type="ECO:0000259" key="6">
    <source>
        <dbReference type="Pfam" id="PF01494"/>
    </source>
</evidence>
<dbReference type="SUPFAM" id="SSF51905">
    <property type="entry name" value="FAD/NAD(P)-binding domain"/>
    <property type="match status" value="1"/>
</dbReference>
<keyword evidence="3" id="KW-0274">FAD</keyword>
<feature type="domain" description="FAD-binding" evidence="6">
    <location>
        <begin position="7"/>
        <end position="343"/>
    </location>
</feature>
<keyword evidence="2" id="KW-0285">Flavoprotein</keyword>
<evidence type="ECO:0000256" key="2">
    <source>
        <dbReference type="ARBA" id="ARBA00022630"/>
    </source>
</evidence>
<reference evidence="8 9" key="1">
    <citation type="submission" date="2017-12" db="EMBL/GenBank/DDBJ databases">
        <title>The genome sequence of Caulobacter flavus CGMCC1 15093.</title>
        <authorList>
            <person name="Gao J."/>
            <person name="Mao X."/>
            <person name="Sun J."/>
        </authorList>
    </citation>
    <scope>NUCLEOTIDE SEQUENCE [LARGE SCALE GENOMIC DNA]</scope>
    <source>
        <strain evidence="8 9">CGMCC1 15093</strain>
    </source>
</reference>
<name>A0A2N5CPF4_9CAUL</name>
<dbReference type="OrthoDB" id="4230779at2"/>
<dbReference type="PRINTS" id="PR00420">
    <property type="entry name" value="RNGMNOXGNASE"/>
</dbReference>
<sequence length="389" mass="41575">MRPQHLIVAGAGIGGLTAAIALARAGHTVEVLEQAPALGEIGAGVTLAPNAMRVYHHLGLAEAITTAGVEPQRQRVQHWADGRDLVAFERGQKVRDLYGAPYVYIHRADLHAILVEALEATGRATVRLSSPCVAAEPAADGAIATLADGTQIKGDAVIGADGVKSGVRKGFDPGEPHFTGHVVWRAIVPVEGPLLEDLAHFPGIHIGPGRMAVRYPLRNSTLLNLVFFARQEGWAEEGWTIRADLADLRKTFEGWSDDVQALLDTIDPSALYKWAVFARQPLTSWVRGGRVALLGDAAHAMTPFLGQGAAAAIEDALVLARAFDAAADVPEALSRYEAARKERCGFIQVESNLNADRLEGDEAHLYGMTQIKNEETLGLFAYDAGAVEV</sequence>
<dbReference type="PANTHER" id="PTHR13789">
    <property type="entry name" value="MONOOXYGENASE"/>
    <property type="match status" value="1"/>
</dbReference>
<dbReference type="AlphaFoldDB" id="A0A2N5CPF4"/>
<dbReference type="EMBL" id="PJRQ01000041">
    <property type="protein sequence ID" value="PLR08831.1"/>
    <property type="molecule type" value="Genomic_DNA"/>
</dbReference>
<dbReference type="InterPro" id="IPR002938">
    <property type="entry name" value="FAD-bd"/>
</dbReference>
<comment type="cofactor">
    <cofactor evidence="1">
        <name>FAD</name>
        <dbReference type="ChEBI" id="CHEBI:57692"/>
    </cofactor>
</comment>
<evidence type="ECO:0000256" key="1">
    <source>
        <dbReference type="ARBA" id="ARBA00001974"/>
    </source>
</evidence>
<dbReference type="Gene3D" id="3.50.50.60">
    <property type="entry name" value="FAD/NAD(P)-binding domain"/>
    <property type="match status" value="1"/>
</dbReference>
<dbReference type="GO" id="GO:0004497">
    <property type="term" value="F:monooxygenase activity"/>
    <property type="evidence" value="ECO:0007669"/>
    <property type="project" value="UniProtKB-KW"/>
</dbReference>
<evidence type="ECO:0000256" key="5">
    <source>
        <dbReference type="ARBA" id="ARBA00023033"/>
    </source>
</evidence>
<evidence type="ECO:0000313" key="9">
    <source>
        <dbReference type="Proteomes" id="UP000234483"/>
    </source>
</evidence>
<dbReference type="InterPro" id="IPR036188">
    <property type="entry name" value="FAD/NAD-bd_sf"/>
</dbReference>
<dbReference type="Proteomes" id="UP000281192">
    <property type="component" value="Chromosome"/>
</dbReference>
<dbReference type="EMBL" id="CP026100">
    <property type="protein sequence ID" value="AYV48453.1"/>
    <property type="molecule type" value="Genomic_DNA"/>
</dbReference>
<gene>
    <name evidence="7" type="ORF">C1707_20530</name>
    <name evidence="8" type="ORF">CFHF_20540</name>
</gene>
<accession>A0A2N5CPF4</accession>
<reference evidence="7 10" key="2">
    <citation type="submission" date="2018-01" db="EMBL/GenBank/DDBJ databases">
        <title>Complete genome sequence of Caulobacter flavus RHGG3.</title>
        <authorList>
            <person name="Yang E."/>
        </authorList>
    </citation>
    <scope>NUCLEOTIDE SEQUENCE [LARGE SCALE GENOMIC DNA]</scope>
    <source>
        <strain evidence="7 10">RHGG3</strain>
    </source>
</reference>
<evidence type="ECO:0000313" key="7">
    <source>
        <dbReference type="EMBL" id="AYV48453.1"/>
    </source>
</evidence>
<dbReference type="Proteomes" id="UP000234483">
    <property type="component" value="Unassembled WGS sequence"/>
</dbReference>
<dbReference type="KEGG" id="cfh:C1707_20530"/>
<keyword evidence="5 8" id="KW-0503">Monooxygenase</keyword>